<dbReference type="InterPro" id="IPR009057">
    <property type="entry name" value="Homeodomain-like_sf"/>
</dbReference>
<evidence type="ECO:0000259" key="4">
    <source>
        <dbReference type="PROSITE" id="PS01124"/>
    </source>
</evidence>
<dbReference type="Pfam" id="PF12833">
    <property type="entry name" value="HTH_18"/>
    <property type="match status" value="1"/>
</dbReference>
<dbReference type="InterPro" id="IPR020449">
    <property type="entry name" value="Tscrpt_reg_AraC-type_HTH"/>
</dbReference>
<dbReference type="EMBL" id="JAUYVI010000005">
    <property type="protein sequence ID" value="MDQ7249509.1"/>
    <property type="molecule type" value="Genomic_DNA"/>
</dbReference>
<reference evidence="6" key="1">
    <citation type="submission" date="2023-08" db="EMBL/GenBank/DDBJ databases">
        <title>Rhodospirillaceae gen. nov., a novel taxon isolated from the Yangtze River Yuezi River estuary sludge.</title>
        <authorList>
            <person name="Ruan L."/>
        </authorList>
    </citation>
    <scope>NUCLEOTIDE SEQUENCE [LARGE SCALE GENOMIC DNA]</scope>
    <source>
        <strain evidence="6">R-7</strain>
    </source>
</reference>
<evidence type="ECO:0000256" key="2">
    <source>
        <dbReference type="ARBA" id="ARBA00023125"/>
    </source>
</evidence>
<keyword evidence="1" id="KW-0805">Transcription regulation</keyword>
<dbReference type="PROSITE" id="PS01124">
    <property type="entry name" value="HTH_ARAC_FAMILY_2"/>
    <property type="match status" value="1"/>
</dbReference>
<dbReference type="SUPFAM" id="SSF46689">
    <property type="entry name" value="Homeodomain-like"/>
    <property type="match status" value="2"/>
</dbReference>
<feature type="domain" description="HTH araC/xylS-type" evidence="4">
    <location>
        <begin position="168"/>
        <end position="269"/>
    </location>
</feature>
<dbReference type="RefSeq" id="WP_379957554.1">
    <property type="nucleotide sequence ID" value="NZ_JAUYVI010000005.1"/>
</dbReference>
<keyword evidence="3" id="KW-0804">Transcription</keyword>
<proteinExistence type="predicted"/>
<evidence type="ECO:0000313" key="5">
    <source>
        <dbReference type="EMBL" id="MDQ7249509.1"/>
    </source>
</evidence>
<dbReference type="PROSITE" id="PS00041">
    <property type="entry name" value="HTH_ARAC_FAMILY_1"/>
    <property type="match status" value="1"/>
</dbReference>
<protein>
    <submittedName>
        <fullName evidence="5">Helix-turn-helix transcriptional regulator</fullName>
    </submittedName>
</protein>
<dbReference type="InterPro" id="IPR018062">
    <property type="entry name" value="HTH_AraC-typ_CS"/>
</dbReference>
<dbReference type="PANTHER" id="PTHR46796">
    <property type="entry name" value="HTH-TYPE TRANSCRIPTIONAL ACTIVATOR RHAS-RELATED"/>
    <property type="match status" value="1"/>
</dbReference>
<name>A0ABU0YP63_9PROT</name>
<keyword evidence="6" id="KW-1185">Reference proteome</keyword>
<dbReference type="PRINTS" id="PR00032">
    <property type="entry name" value="HTHARAC"/>
</dbReference>
<organism evidence="5 6">
    <name type="scientific">Dongia sedimenti</name>
    <dbReference type="NCBI Taxonomy" id="3064282"/>
    <lineage>
        <taxon>Bacteria</taxon>
        <taxon>Pseudomonadati</taxon>
        <taxon>Pseudomonadota</taxon>
        <taxon>Alphaproteobacteria</taxon>
        <taxon>Rhodospirillales</taxon>
        <taxon>Dongiaceae</taxon>
        <taxon>Dongia</taxon>
    </lineage>
</organism>
<dbReference type="Proteomes" id="UP001230156">
    <property type="component" value="Unassembled WGS sequence"/>
</dbReference>
<comment type="caution">
    <text evidence="5">The sequence shown here is derived from an EMBL/GenBank/DDBJ whole genome shotgun (WGS) entry which is preliminary data.</text>
</comment>
<dbReference type="Gene3D" id="1.10.10.60">
    <property type="entry name" value="Homeodomain-like"/>
    <property type="match status" value="2"/>
</dbReference>
<accession>A0ABU0YP63</accession>
<dbReference type="SMART" id="SM00342">
    <property type="entry name" value="HTH_ARAC"/>
    <property type="match status" value="1"/>
</dbReference>
<sequence length="273" mass="29570">MSARILASGRGWWVQDVLCRAGPETRAFEEQHGAIAIAAVSEGTFQYRSSLGAAVLTPGAVMLGAPGVCFECGHEHGVGDRCTSFHFAPAAWEEIAAAVPGAKQSRVTRPQLPPLEILAPLFAEAEAARDEDHREAFEELALRLAGAVVGILADAPKRAREPSARDIKRVTAIVRSLAARPEETYTLAGLAGQAAMSPYHFLRTFRQVVGLAPHQYLLRNRLHRAALRLKRSGDEISAIAFDSGFNDLSTFNRRFKKVMGVSPGAYRVGASRR</sequence>
<gene>
    <name evidence="5" type="ORF">Q8A70_17610</name>
</gene>
<evidence type="ECO:0000256" key="3">
    <source>
        <dbReference type="ARBA" id="ARBA00023163"/>
    </source>
</evidence>
<evidence type="ECO:0000313" key="6">
    <source>
        <dbReference type="Proteomes" id="UP001230156"/>
    </source>
</evidence>
<dbReference type="PANTHER" id="PTHR46796:SF14">
    <property type="entry name" value="TRANSCRIPTIONAL REGULATORY PROTEIN"/>
    <property type="match status" value="1"/>
</dbReference>
<keyword evidence="2" id="KW-0238">DNA-binding</keyword>
<evidence type="ECO:0000256" key="1">
    <source>
        <dbReference type="ARBA" id="ARBA00023015"/>
    </source>
</evidence>
<dbReference type="InterPro" id="IPR018060">
    <property type="entry name" value="HTH_AraC"/>
</dbReference>
<dbReference type="InterPro" id="IPR050204">
    <property type="entry name" value="AraC_XylS_family_regulators"/>
</dbReference>